<keyword evidence="5" id="KW-1133">Transmembrane helix</keyword>
<accession>A0ABP0TE85</accession>
<dbReference type="InterPro" id="IPR003369">
    <property type="entry name" value="TatA/B/E"/>
</dbReference>
<dbReference type="EMBL" id="OZ019902">
    <property type="protein sequence ID" value="CAK9194306.1"/>
    <property type="molecule type" value="Genomic_DNA"/>
</dbReference>
<evidence type="ECO:0000256" key="7">
    <source>
        <dbReference type="ARBA" id="ARBA00023136"/>
    </source>
</evidence>
<sequence length="290" mass="30702">MATMARAPCITTPTLIPSWFSVSRDEAAAACSTSSGSVHFTLPNSPRSCRVCAAHPQFPRSNTGKKTCPSLLRASGLSSSASWEGRSHLLHLLRSLRVKGDRQSRKSAAAGGVQASLLGVGAPEALVIGVVALLVFGPKGLAEVARTLGKSLRSFQPAIRELQQVSKEFKSTLEQEIGLDELRNPSQPPTTSTPPAPPPFPQSSAPLKQDEPKAYTTEDYLRITEEQANALVSEEQRKAAEAAAWGGQPPLKPTVDIKDPEDAGGEQEGIKDGTSIDKLSNVNQSSGLNS</sequence>
<dbReference type="Gene3D" id="1.20.5.3310">
    <property type="match status" value="1"/>
</dbReference>
<evidence type="ECO:0000256" key="1">
    <source>
        <dbReference type="ARBA" id="ARBA00004581"/>
    </source>
</evidence>
<dbReference type="PANTHER" id="PTHR33162:SF3">
    <property type="entry name" value="SEC-INDEPENDENT PROTEIN TRANSLOCASE PROTEIN TATB, CHLOROPLASTIC"/>
    <property type="match status" value="1"/>
</dbReference>
<evidence type="ECO:0000313" key="10">
    <source>
        <dbReference type="EMBL" id="CAK9194306.1"/>
    </source>
</evidence>
<organism evidence="10 11">
    <name type="scientific">Sphagnum troendelagicum</name>
    <dbReference type="NCBI Taxonomy" id="128251"/>
    <lineage>
        <taxon>Eukaryota</taxon>
        <taxon>Viridiplantae</taxon>
        <taxon>Streptophyta</taxon>
        <taxon>Embryophyta</taxon>
        <taxon>Bryophyta</taxon>
        <taxon>Sphagnophytina</taxon>
        <taxon>Sphagnopsida</taxon>
        <taxon>Sphagnales</taxon>
        <taxon>Sphagnaceae</taxon>
        <taxon>Sphagnum</taxon>
    </lineage>
</organism>
<evidence type="ECO:0000256" key="3">
    <source>
        <dbReference type="ARBA" id="ARBA00022692"/>
    </source>
</evidence>
<keyword evidence="3" id="KW-0812">Transmembrane</keyword>
<evidence type="ECO:0000256" key="6">
    <source>
        <dbReference type="ARBA" id="ARBA00023010"/>
    </source>
</evidence>
<dbReference type="InterPro" id="IPR006312">
    <property type="entry name" value="TatA/E"/>
</dbReference>
<evidence type="ECO:0008006" key="12">
    <source>
        <dbReference type="Google" id="ProtNLM"/>
    </source>
</evidence>
<evidence type="ECO:0000256" key="9">
    <source>
        <dbReference type="SAM" id="MobiDB-lite"/>
    </source>
</evidence>
<comment type="function">
    <text evidence="8">Part of the twin-arginine translocation (Tat) system that transports large folded proteins containing a characteristic twin-arginine motif in their signal peptide across the thylakoid membrane. Involved in delta pH-dependent protein transport required for chloroplast development, especially thylakoid membrane formation. TATC and TATB mediate precursor recognition, whereas TATA facilitates translocation.</text>
</comment>
<keyword evidence="4" id="KW-0653">Protein transport</keyword>
<evidence type="ECO:0000256" key="2">
    <source>
        <dbReference type="ARBA" id="ARBA00022448"/>
    </source>
</evidence>
<feature type="region of interest" description="Disordered" evidence="9">
    <location>
        <begin position="179"/>
        <end position="212"/>
    </location>
</feature>
<keyword evidence="6" id="KW-0811">Translocation</keyword>
<feature type="region of interest" description="Disordered" evidence="9">
    <location>
        <begin position="232"/>
        <end position="290"/>
    </location>
</feature>
<evidence type="ECO:0000256" key="4">
    <source>
        <dbReference type="ARBA" id="ARBA00022927"/>
    </source>
</evidence>
<feature type="compositionally biased region" description="Pro residues" evidence="9">
    <location>
        <begin position="186"/>
        <end position="201"/>
    </location>
</feature>
<gene>
    <name evidence="10" type="ORF">CSSPTR1EN2_LOCUS2460</name>
</gene>
<evidence type="ECO:0000313" key="11">
    <source>
        <dbReference type="Proteomes" id="UP001497512"/>
    </source>
</evidence>
<protein>
    <recommendedName>
        <fullName evidence="12">Sec-independent protein translocase protein TATB, chloroplastic</fullName>
    </recommendedName>
</protein>
<comment type="subcellular location">
    <subcellularLocation>
        <location evidence="1">Plastid</location>
        <location evidence="1">Chloroplast thylakoid membrane</location>
        <topology evidence="1">Single-pass membrane protein</topology>
    </subcellularLocation>
</comment>
<reference evidence="10" key="1">
    <citation type="submission" date="2024-02" db="EMBL/GenBank/DDBJ databases">
        <authorList>
            <consortium name="ELIXIR-Norway"/>
            <consortium name="Elixir Norway"/>
        </authorList>
    </citation>
    <scope>NUCLEOTIDE SEQUENCE</scope>
</reference>
<dbReference type="Pfam" id="PF02416">
    <property type="entry name" value="TatA_B_E"/>
    <property type="match status" value="1"/>
</dbReference>
<keyword evidence="2" id="KW-0813">Transport</keyword>
<evidence type="ECO:0000256" key="5">
    <source>
        <dbReference type="ARBA" id="ARBA00022989"/>
    </source>
</evidence>
<feature type="compositionally biased region" description="Polar residues" evidence="9">
    <location>
        <begin position="277"/>
        <end position="290"/>
    </location>
</feature>
<keyword evidence="7" id="KW-0472">Membrane</keyword>
<name>A0ABP0TE85_9BRYO</name>
<dbReference type="NCBIfam" id="TIGR01411">
    <property type="entry name" value="tatAE"/>
    <property type="match status" value="1"/>
</dbReference>
<dbReference type="Proteomes" id="UP001497512">
    <property type="component" value="Chromosome 10"/>
</dbReference>
<dbReference type="PANTHER" id="PTHR33162">
    <property type="entry name" value="SEC-INDEPENDENT PROTEIN TRANSLOCASE PROTEIN TATA, CHLOROPLASTIC"/>
    <property type="match status" value="1"/>
</dbReference>
<proteinExistence type="predicted"/>
<evidence type="ECO:0000256" key="8">
    <source>
        <dbReference type="ARBA" id="ARBA00025340"/>
    </source>
</evidence>
<keyword evidence="11" id="KW-1185">Reference proteome</keyword>